<evidence type="ECO:0000256" key="1">
    <source>
        <dbReference type="SAM" id="MobiDB-lite"/>
    </source>
</evidence>
<evidence type="ECO:0008006" key="4">
    <source>
        <dbReference type="Google" id="ProtNLM"/>
    </source>
</evidence>
<name>A0ABV4CFW3_9PSEU</name>
<comment type="caution">
    <text evidence="2">The sequence shown here is derived from an EMBL/GenBank/DDBJ whole genome shotgun (WGS) entry which is preliminary data.</text>
</comment>
<dbReference type="Proteomes" id="UP001564626">
    <property type="component" value="Unassembled WGS sequence"/>
</dbReference>
<keyword evidence="3" id="KW-1185">Reference proteome</keyword>
<feature type="compositionally biased region" description="Basic and acidic residues" evidence="1">
    <location>
        <begin position="382"/>
        <end position="395"/>
    </location>
</feature>
<evidence type="ECO:0000313" key="2">
    <source>
        <dbReference type="EMBL" id="MEY8039985.1"/>
    </source>
</evidence>
<dbReference type="RefSeq" id="WP_345363185.1">
    <property type="nucleotide sequence ID" value="NZ_BAABII010000009.1"/>
</dbReference>
<feature type="region of interest" description="Disordered" evidence="1">
    <location>
        <begin position="382"/>
        <end position="436"/>
    </location>
</feature>
<sequence length="436" mass="46411">MASDNATASADLLFGEPPRITVTDPAAQTRLDEITHSPTVHSALLEGAEVAAALGGAYLQVVWDRDIAPHPMLDGVHADAAVPEWRWSTLAAVTCWSTVEDDGSRVLRHLERHEPGRIIHTLHAGTADDLGRPVPLTDHPATEWAAALVDADSSIPTGTRRLTAAYVPNVRPSRAWRGVRELAPLGRSDFDGVEPLLDALDETYPSWMRDVRLAEARLIAPSGYLTPHGPGQGASWDDDQEVFTEFNALTKGTGGTEITATQFAIRVQEHQQTAAELVRAALRSAGISPSTLGEQEPGAAAMTATEVADRQQASTRTRAKKALHWSAGLSAIAGALLDVDRLIAGGPGLAPGDRAVVESPPRSQPDPQTLAATAEMLHRAETASTETRVRMVHPDCDDDQVDAEVDRIRDESGVVDPDPAAILRDAAAGTSAPRPE</sequence>
<proteinExistence type="predicted"/>
<accession>A0ABV4CFW3</accession>
<gene>
    <name evidence="2" type="ORF">AB8O55_11310</name>
</gene>
<dbReference type="EMBL" id="JBGEHV010000016">
    <property type="protein sequence ID" value="MEY8039985.1"/>
    <property type="molecule type" value="Genomic_DNA"/>
</dbReference>
<evidence type="ECO:0000313" key="3">
    <source>
        <dbReference type="Proteomes" id="UP001564626"/>
    </source>
</evidence>
<protein>
    <recommendedName>
        <fullName evidence="4">Phage portal protein, SPP1 Gp6-like</fullName>
    </recommendedName>
</protein>
<organism evidence="2 3">
    <name type="scientific">Saccharopolyspora cebuensis</name>
    <dbReference type="NCBI Taxonomy" id="418759"/>
    <lineage>
        <taxon>Bacteria</taxon>
        <taxon>Bacillati</taxon>
        <taxon>Actinomycetota</taxon>
        <taxon>Actinomycetes</taxon>
        <taxon>Pseudonocardiales</taxon>
        <taxon>Pseudonocardiaceae</taxon>
        <taxon>Saccharopolyspora</taxon>
    </lineage>
</organism>
<reference evidence="2 3" key="1">
    <citation type="submission" date="2024-08" db="EMBL/GenBank/DDBJ databases">
        <title>Genome mining of Saccharopolyspora cebuensis PGLac3 from Nigerian medicinal plant.</title>
        <authorList>
            <person name="Ezeobiora C.E."/>
            <person name="Igbokwe N.H."/>
            <person name="Amin D.H."/>
            <person name="Mendie U.E."/>
        </authorList>
    </citation>
    <scope>NUCLEOTIDE SEQUENCE [LARGE SCALE GENOMIC DNA]</scope>
    <source>
        <strain evidence="2 3">PGLac3</strain>
    </source>
</reference>